<dbReference type="InterPro" id="IPR045720">
    <property type="entry name" value="DUF6074"/>
</dbReference>
<reference evidence="1 2" key="1">
    <citation type="submission" date="2020-08" db="EMBL/GenBank/DDBJ databases">
        <title>Genomic Encyclopedia of Type Strains, Phase IV (KMG-V): Genome sequencing to study the core and pangenomes of soil and plant-associated prokaryotes.</title>
        <authorList>
            <person name="Whitman W."/>
        </authorList>
    </citation>
    <scope>NUCLEOTIDE SEQUENCE [LARGE SCALE GENOMIC DNA]</scope>
    <source>
        <strain evidence="1 2">SEMIA 4060</strain>
    </source>
</reference>
<dbReference type="RefSeq" id="WP_184702774.1">
    <property type="nucleotide sequence ID" value="NZ_JACHBG010000002.1"/>
</dbReference>
<evidence type="ECO:0000313" key="1">
    <source>
        <dbReference type="EMBL" id="MBB6483962.1"/>
    </source>
</evidence>
<gene>
    <name evidence="1" type="ORF">GGD46_001228</name>
</gene>
<dbReference type="Pfam" id="PF19551">
    <property type="entry name" value="DUF6074"/>
    <property type="match status" value="1"/>
</dbReference>
<sequence length="84" mass="9389">MSLLAFPADRRTSDIRRCAKALLQLNGEEANRFWRSEMAGFAARLTAQGMDQGEISRQAALFMHAVQMELQLAFAIDDERNASA</sequence>
<organism evidence="1 2">
    <name type="scientific">Rhizobium lusitanum</name>
    <dbReference type="NCBI Taxonomy" id="293958"/>
    <lineage>
        <taxon>Bacteria</taxon>
        <taxon>Pseudomonadati</taxon>
        <taxon>Pseudomonadota</taxon>
        <taxon>Alphaproteobacteria</taxon>
        <taxon>Hyphomicrobiales</taxon>
        <taxon>Rhizobiaceae</taxon>
        <taxon>Rhizobium/Agrobacterium group</taxon>
        <taxon>Rhizobium</taxon>
    </lineage>
</organism>
<comment type="caution">
    <text evidence="1">The sequence shown here is derived from an EMBL/GenBank/DDBJ whole genome shotgun (WGS) entry which is preliminary data.</text>
</comment>
<dbReference type="AlphaFoldDB" id="A0A7X0IQ87"/>
<protein>
    <submittedName>
        <fullName evidence="1">Uncharacterized protein</fullName>
    </submittedName>
</protein>
<evidence type="ECO:0000313" key="2">
    <source>
        <dbReference type="Proteomes" id="UP000565576"/>
    </source>
</evidence>
<name>A0A7X0IQ87_9HYPH</name>
<proteinExistence type="predicted"/>
<accession>A0A7X0IQ87</accession>
<dbReference type="Proteomes" id="UP000565576">
    <property type="component" value="Unassembled WGS sequence"/>
</dbReference>
<dbReference type="EMBL" id="JACHBG010000002">
    <property type="protein sequence ID" value="MBB6483962.1"/>
    <property type="molecule type" value="Genomic_DNA"/>
</dbReference>